<dbReference type="InterPro" id="IPR050463">
    <property type="entry name" value="Gfo/Idh/MocA_oxidrdct_glycsds"/>
</dbReference>
<dbReference type="Pfam" id="PF01408">
    <property type="entry name" value="GFO_IDH_MocA"/>
    <property type="match status" value="1"/>
</dbReference>
<dbReference type="GO" id="GO:0016491">
    <property type="term" value="F:oxidoreductase activity"/>
    <property type="evidence" value="ECO:0007669"/>
    <property type="project" value="UniProtKB-KW"/>
</dbReference>
<dbReference type="Gene3D" id="3.30.360.10">
    <property type="entry name" value="Dihydrodipicolinate Reductase, domain 2"/>
    <property type="match status" value="1"/>
</dbReference>
<protein>
    <submittedName>
        <fullName evidence="4">Uncharacterized protein</fullName>
    </submittedName>
</protein>
<evidence type="ECO:0000313" key="4">
    <source>
        <dbReference type="EMBL" id="GAI46769.1"/>
    </source>
</evidence>
<dbReference type="InterPro" id="IPR036291">
    <property type="entry name" value="NAD(P)-bd_dom_sf"/>
</dbReference>
<comment type="caution">
    <text evidence="4">The sequence shown here is derived from an EMBL/GenBank/DDBJ whole genome shotgun (WGS) entry which is preliminary data.</text>
</comment>
<dbReference type="Pfam" id="PF22725">
    <property type="entry name" value="GFO_IDH_MocA_C3"/>
    <property type="match status" value="1"/>
</dbReference>
<dbReference type="PANTHER" id="PTHR43818:SF11">
    <property type="entry name" value="BCDNA.GH03377"/>
    <property type="match status" value="1"/>
</dbReference>
<dbReference type="EMBL" id="BARV01040839">
    <property type="protein sequence ID" value="GAI46769.1"/>
    <property type="molecule type" value="Genomic_DNA"/>
</dbReference>
<gene>
    <name evidence="4" type="ORF">S06H3_62080</name>
</gene>
<evidence type="ECO:0000259" key="2">
    <source>
        <dbReference type="Pfam" id="PF01408"/>
    </source>
</evidence>
<proteinExistence type="predicted"/>
<dbReference type="PANTHER" id="PTHR43818">
    <property type="entry name" value="BCDNA.GH03377"/>
    <property type="match status" value="1"/>
</dbReference>
<accession>X1QU16</accession>
<keyword evidence="1" id="KW-0560">Oxidoreductase</keyword>
<feature type="non-terminal residue" evidence="4">
    <location>
        <position position="159"/>
    </location>
</feature>
<dbReference type="InterPro" id="IPR000683">
    <property type="entry name" value="Gfo/Idh/MocA-like_OxRdtase_N"/>
</dbReference>
<organism evidence="4">
    <name type="scientific">marine sediment metagenome</name>
    <dbReference type="NCBI Taxonomy" id="412755"/>
    <lineage>
        <taxon>unclassified sequences</taxon>
        <taxon>metagenomes</taxon>
        <taxon>ecological metagenomes</taxon>
    </lineage>
</organism>
<feature type="non-terminal residue" evidence="4">
    <location>
        <position position="1"/>
    </location>
</feature>
<dbReference type="SUPFAM" id="SSF51735">
    <property type="entry name" value="NAD(P)-binding Rossmann-fold domains"/>
    <property type="match status" value="1"/>
</dbReference>
<feature type="domain" description="Gfo/Idh/MocA-like oxidoreductase N-terminal" evidence="2">
    <location>
        <begin position="2"/>
        <end position="60"/>
    </location>
</feature>
<dbReference type="AlphaFoldDB" id="X1QU16"/>
<evidence type="ECO:0000259" key="3">
    <source>
        <dbReference type="Pfam" id="PF22725"/>
    </source>
</evidence>
<dbReference type="GO" id="GO:0000166">
    <property type="term" value="F:nucleotide binding"/>
    <property type="evidence" value="ECO:0007669"/>
    <property type="project" value="InterPro"/>
</dbReference>
<feature type="domain" description="GFO/IDH/MocA-like oxidoreductase" evidence="3">
    <location>
        <begin position="72"/>
        <end position="148"/>
    </location>
</feature>
<sequence>LLGDSQIEIIVNLTVPQAHAEVNLKALESGKHVYVEKPLATSRAEARKVLGKAKEKNLLVGCAPDTFLGGGIQTCRRIIDDGLIGKPIVAVAFMLCHGHESWHPDPEFYYKRGGGPLLDMGPYYLTTLVNLIGPIEKVSGSSRIFFPERTITSKPKYGT</sequence>
<name>X1QU16_9ZZZZ</name>
<reference evidence="4" key="1">
    <citation type="journal article" date="2014" name="Front. Microbiol.">
        <title>High frequency of phylogenetically diverse reductive dehalogenase-homologous genes in deep subseafloor sedimentary metagenomes.</title>
        <authorList>
            <person name="Kawai M."/>
            <person name="Futagami T."/>
            <person name="Toyoda A."/>
            <person name="Takaki Y."/>
            <person name="Nishi S."/>
            <person name="Hori S."/>
            <person name="Arai W."/>
            <person name="Tsubouchi T."/>
            <person name="Morono Y."/>
            <person name="Uchiyama I."/>
            <person name="Ito T."/>
            <person name="Fujiyama A."/>
            <person name="Inagaki F."/>
            <person name="Takami H."/>
        </authorList>
    </citation>
    <scope>NUCLEOTIDE SEQUENCE</scope>
    <source>
        <strain evidence="4">Expedition CK06-06</strain>
    </source>
</reference>
<dbReference type="InterPro" id="IPR055170">
    <property type="entry name" value="GFO_IDH_MocA-like_dom"/>
</dbReference>
<evidence type="ECO:0000256" key="1">
    <source>
        <dbReference type="ARBA" id="ARBA00023002"/>
    </source>
</evidence>
<dbReference type="Gene3D" id="3.40.50.720">
    <property type="entry name" value="NAD(P)-binding Rossmann-like Domain"/>
    <property type="match status" value="1"/>
</dbReference>